<evidence type="ECO:0000259" key="2">
    <source>
        <dbReference type="PROSITE" id="PS50975"/>
    </source>
</evidence>
<dbReference type="SUPFAM" id="SSF56059">
    <property type="entry name" value="Glutathione synthetase ATP-binding domain-like"/>
    <property type="match status" value="1"/>
</dbReference>
<accession>A0ABZ0GLR9</accession>
<evidence type="ECO:0000256" key="1">
    <source>
        <dbReference type="PROSITE-ProRule" id="PRU00409"/>
    </source>
</evidence>
<dbReference type="PROSITE" id="PS50975">
    <property type="entry name" value="ATP_GRASP"/>
    <property type="match status" value="1"/>
</dbReference>
<keyword evidence="4" id="KW-1185">Reference proteome</keyword>
<dbReference type="EMBL" id="CP136600">
    <property type="protein sequence ID" value="WOH36502.1"/>
    <property type="molecule type" value="Genomic_DNA"/>
</dbReference>
<dbReference type="RefSeq" id="WP_348395313.1">
    <property type="nucleotide sequence ID" value="NZ_CP136600.1"/>
</dbReference>
<sequence length="421" mass="47800">MNYLSKDVLTNKCNHPAIVLPGAATGLATIRGLAEGHLKVYAILFEHRDAIQYSKYSQTVKFKNSMQNEKQFMAELLAFVSSLATKAVIFPSKDSQALFLARHKQALSPFLIMPNTSYEQLRDIICKDRLHGKAPANVNLIPSIISPSAAELKSWCAENPGPYFLKPFYQGIACCHFSDKNIQFPDSNSLISYAKQNGLNGVIVQRFLKGGDGYIFDCYGLCNFDGEVVVRATHRRFRQLQPDTGTTTYGEIPANLSVEDENAILDATKELLDTLHYHGIFGIEWLQDKNTGKFYLIDFNARPFSSIGHLTSCGLNLPLLSYQELIGENLSSIPEIPKLKHKYWMSFTRDLDSFLTKRTQKEIHLVAWLTSILKCRSFAYWDFRDPLPALFQFALLLKRLTKKIIKTIRWRRLSVISAEKK</sequence>
<evidence type="ECO:0000313" key="4">
    <source>
        <dbReference type="Proteomes" id="UP001301442"/>
    </source>
</evidence>
<name>A0ABZ0GLR9_9GAMM</name>
<dbReference type="InterPro" id="IPR011761">
    <property type="entry name" value="ATP-grasp"/>
</dbReference>
<evidence type="ECO:0000313" key="3">
    <source>
        <dbReference type="EMBL" id="WOH36502.1"/>
    </source>
</evidence>
<proteinExistence type="predicted"/>
<protein>
    <recommendedName>
        <fullName evidence="2">ATP-grasp domain-containing protein</fullName>
    </recommendedName>
</protein>
<gene>
    <name evidence="3" type="ORF">RI844_14140</name>
</gene>
<dbReference type="Gene3D" id="3.30.470.20">
    <property type="entry name" value="ATP-grasp fold, B domain"/>
    <property type="match status" value="1"/>
</dbReference>
<keyword evidence="1" id="KW-0547">Nucleotide-binding</keyword>
<reference evidence="3 4" key="1">
    <citation type="submission" date="2023-09" db="EMBL/GenBank/DDBJ databases">
        <authorList>
            <person name="Qi X."/>
        </authorList>
    </citation>
    <scope>NUCLEOTIDE SEQUENCE [LARGE SCALE GENOMIC DNA]</scope>
    <source>
        <strain evidence="3 4">S1-1</strain>
    </source>
</reference>
<dbReference type="Proteomes" id="UP001301442">
    <property type="component" value="Chromosome"/>
</dbReference>
<organism evidence="3 4">
    <name type="scientific">Thalassotalea fonticola</name>
    <dbReference type="NCBI Taxonomy" id="3065649"/>
    <lineage>
        <taxon>Bacteria</taxon>
        <taxon>Pseudomonadati</taxon>
        <taxon>Pseudomonadota</taxon>
        <taxon>Gammaproteobacteria</taxon>
        <taxon>Alteromonadales</taxon>
        <taxon>Colwelliaceae</taxon>
        <taxon>Thalassotalea</taxon>
    </lineage>
</organism>
<feature type="domain" description="ATP-grasp" evidence="2">
    <location>
        <begin position="130"/>
        <end position="326"/>
    </location>
</feature>
<keyword evidence="1" id="KW-0067">ATP-binding</keyword>